<proteinExistence type="predicted"/>
<dbReference type="HOGENOM" id="CLU_3233050_0_0_6"/>
<protein>
    <submittedName>
        <fullName evidence="1">Uncharacterized protein</fullName>
    </submittedName>
</protein>
<dbReference type="AlphaFoldDB" id="A0A0H3CS16"/>
<dbReference type="EMBL" id="CP001919">
    <property type="protein sequence ID" value="ADF64766.1"/>
    <property type="molecule type" value="Genomic_DNA"/>
</dbReference>
<dbReference type="Proteomes" id="UP000002363">
    <property type="component" value="Plasmid pECL_A"/>
</dbReference>
<geneLocation type="plasmid" evidence="1 2">
    <name>pECL_A</name>
</geneLocation>
<evidence type="ECO:0000313" key="2">
    <source>
        <dbReference type="Proteomes" id="UP000002363"/>
    </source>
</evidence>
<keyword evidence="1" id="KW-0614">Plasmid</keyword>
<dbReference type="EnsemblBacteria" id="ADF64766">
    <property type="protein sequence ID" value="ADF64766"/>
    <property type="gene ID" value="ECL_A079"/>
</dbReference>
<gene>
    <name evidence="1" type="ordered locus">ECL_A079</name>
</gene>
<name>A0A0H3CS16_ENTCC</name>
<reference evidence="1 2" key="1">
    <citation type="journal article" date="2010" name="J. Bacteriol.">
        <title>Complete genome sequence of Enterobacter cloacae subsp. cloacae type strain ATCC 13047.</title>
        <authorList>
            <person name="Ren Y."/>
            <person name="Ren Y."/>
            <person name="Zhou Z."/>
            <person name="Guo X."/>
            <person name="Li Y."/>
            <person name="Feng L."/>
            <person name="Wang L."/>
        </authorList>
    </citation>
    <scope>NUCLEOTIDE SEQUENCE [LARGE SCALE GENOMIC DNA]</scope>
    <source>
        <strain evidence="2">ATCC 13047 / DSM 30054 / NBRC 13535 / NCTC 10005 / WDCM 00083 / NCDC 279-56</strain>
        <plasmid evidence="1">pECL_A</plasmid>
    </source>
</reference>
<dbReference type="PROSITE" id="PS51257">
    <property type="entry name" value="PROKAR_LIPOPROTEIN"/>
    <property type="match status" value="1"/>
</dbReference>
<keyword evidence="2" id="KW-1185">Reference proteome</keyword>
<sequence>MHSAREGFALRLAASPLCPPLFAGLSCRHGDAGTENMLTVEDL</sequence>
<dbReference type="KEGG" id="enc:ECL_A079"/>
<organism evidence="1 2">
    <name type="scientific">Enterobacter cloacae subsp. cloacae (strain ATCC 13047 / DSM 30054 / NBRC 13535 / NCTC 10005 / WDCM 00083 / NCDC 279-56)</name>
    <dbReference type="NCBI Taxonomy" id="716541"/>
    <lineage>
        <taxon>Bacteria</taxon>
        <taxon>Pseudomonadati</taxon>
        <taxon>Pseudomonadota</taxon>
        <taxon>Gammaproteobacteria</taxon>
        <taxon>Enterobacterales</taxon>
        <taxon>Enterobacteriaceae</taxon>
        <taxon>Enterobacter</taxon>
        <taxon>Enterobacter cloacae complex</taxon>
    </lineage>
</organism>
<evidence type="ECO:0000313" key="1">
    <source>
        <dbReference type="EMBL" id="ADF64766.1"/>
    </source>
</evidence>
<accession>A0A0H3CS16</accession>